<feature type="region of interest" description="Disordered" evidence="1">
    <location>
        <begin position="30"/>
        <end position="55"/>
    </location>
</feature>
<evidence type="ECO:0000313" key="4">
    <source>
        <dbReference type="Proteomes" id="UP000000787"/>
    </source>
</evidence>
<feature type="region of interest" description="Disordered" evidence="1">
    <location>
        <begin position="102"/>
        <end position="122"/>
    </location>
</feature>
<reference evidence="3 4" key="1">
    <citation type="journal article" date="2011" name="Stand. Genomic Sci.">
        <title>Complete genome sequence of the filamentous gliding predatory bacterium Herpetosiphon aurantiacus type strain (114-95(T)).</title>
        <authorList>
            <person name="Kiss H."/>
            <person name="Nett M."/>
            <person name="Domin N."/>
            <person name="Martin K."/>
            <person name="Maresca J.A."/>
            <person name="Copeland A."/>
            <person name="Lapidus A."/>
            <person name="Lucas S."/>
            <person name="Berry K.W."/>
            <person name="Glavina Del Rio T."/>
            <person name="Dalin E."/>
            <person name="Tice H."/>
            <person name="Pitluck S."/>
            <person name="Richardson P."/>
            <person name="Bruce D."/>
            <person name="Goodwin L."/>
            <person name="Han C."/>
            <person name="Detter J.C."/>
            <person name="Schmutz J."/>
            <person name="Brettin T."/>
            <person name="Land M."/>
            <person name="Hauser L."/>
            <person name="Kyrpides N.C."/>
            <person name="Ivanova N."/>
            <person name="Goker M."/>
            <person name="Woyke T."/>
            <person name="Klenk H.P."/>
            <person name="Bryant D.A."/>
        </authorList>
    </citation>
    <scope>NUCLEOTIDE SEQUENCE [LARGE SCALE GENOMIC DNA]</scope>
    <source>
        <strain evidence="4">ATCC 23779 / DSM 785 / 114-95</strain>
    </source>
</reference>
<feature type="compositionally biased region" description="Polar residues" evidence="1">
    <location>
        <begin position="104"/>
        <end position="122"/>
    </location>
</feature>
<feature type="compositionally biased region" description="Basic and acidic residues" evidence="1">
    <location>
        <begin position="43"/>
        <end position="55"/>
    </location>
</feature>
<evidence type="ECO:0000313" key="3">
    <source>
        <dbReference type="EMBL" id="ABX04927.1"/>
    </source>
</evidence>
<proteinExistence type="predicted"/>
<accession>A9AXW1</accession>
<keyword evidence="2" id="KW-1133">Transmembrane helix</keyword>
<evidence type="ECO:0000256" key="2">
    <source>
        <dbReference type="SAM" id="Phobius"/>
    </source>
</evidence>
<evidence type="ECO:0000256" key="1">
    <source>
        <dbReference type="SAM" id="MobiDB-lite"/>
    </source>
</evidence>
<dbReference type="Proteomes" id="UP000000787">
    <property type="component" value="Chromosome"/>
</dbReference>
<feature type="transmembrane region" description="Helical" evidence="2">
    <location>
        <begin position="6"/>
        <end position="25"/>
    </location>
</feature>
<protein>
    <submittedName>
        <fullName evidence="3">Uncharacterized protein</fullName>
    </submittedName>
</protein>
<name>A9AXW1_HERA2</name>
<keyword evidence="2" id="KW-0472">Membrane</keyword>
<gene>
    <name evidence="3" type="ordered locus">Haur_2287</name>
</gene>
<keyword evidence="4" id="KW-1185">Reference proteome</keyword>
<dbReference type="BioCyc" id="HAUR316274:GHYA-2315-MONOMER"/>
<dbReference type="InParanoid" id="A9AXW1"/>
<sequence length="122" mass="14381">METLFFGIILVVIGLIVASHLAYLSKQEEAKQRSKQRYQQALHDARKNPQDPRLENAARLHRKRYIELLEAEQRQRLRDEQPISRDIETEIAQVKQLAAIANRKPNQNPTSYAEWQQHNQQK</sequence>
<dbReference type="EMBL" id="CP000875">
    <property type="protein sequence ID" value="ABX04927.1"/>
    <property type="molecule type" value="Genomic_DNA"/>
</dbReference>
<keyword evidence="2" id="KW-0812">Transmembrane</keyword>
<dbReference type="KEGG" id="hau:Haur_2287"/>
<dbReference type="AlphaFoldDB" id="A9AXW1"/>
<dbReference type="STRING" id="316274.Haur_2287"/>
<dbReference type="HOGENOM" id="CLU_2023528_0_0_0"/>
<organism evidence="3 4">
    <name type="scientific">Herpetosiphon aurantiacus (strain ATCC 23779 / DSM 785 / 114-95)</name>
    <dbReference type="NCBI Taxonomy" id="316274"/>
    <lineage>
        <taxon>Bacteria</taxon>
        <taxon>Bacillati</taxon>
        <taxon>Chloroflexota</taxon>
        <taxon>Chloroflexia</taxon>
        <taxon>Herpetosiphonales</taxon>
        <taxon>Herpetosiphonaceae</taxon>
        <taxon>Herpetosiphon</taxon>
    </lineage>
</organism>